<evidence type="ECO:0000256" key="2">
    <source>
        <dbReference type="ARBA" id="ARBA00007206"/>
    </source>
</evidence>
<dbReference type="Pfam" id="PF05645">
    <property type="entry name" value="RNA_pol_Rpc82"/>
    <property type="match status" value="1"/>
</dbReference>
<dbReference type="InterPro" id="IPR013197">
    <property type="entry name" value="RNA_pol_III_RPC82-rel_HTH"/>
</dbReference>
<sequence>MAPPFGIKLAVHLIAKHFGNLVAKVCENVARRGPLTLQQIIRNTELTPQQVKNSLLILIQHNCVQAFSFESEGGLEDGPKVNCQYVMIFSNILHRMRFSKFLEIVSRELDDEGCKELLEGLLQNGRLTLKQIVDRAKAPFEKGKPGRKEGKYRKRFPAVAWLFCLTYLHDSSLSCGVDLEEQTMGPPEGFREDVVRESFLKLLNAHFVERCPAPEPFLPAPVKAETTKKRGAKSAKINEESETIEQRVLAAAAPTEVQRFSMIINTESNVSRETSMDDSPSMIVGEKRKHDSLELDRESTAEEGEVVLWRANFEEFMRRLRHKACIENVRASLDDGAAIVLRAMLEATRSLEMKVKTEKSGWGECRSSFSTLFSGCRSLVLGFWLVWGPVGYGQIGAGPIL</sequence>
<dbReference type="EMBL" id="OIVN01002075">
    <property type="protein sequence ID" value="SPD00328.1"/>
    <property type="molecule type" value="Genomic_DNA"/>
</dbReference>
<keyword evidence="5 7" id="KW-0804">Transcription</keyword>
<dbReference type="InterPro" id="IPR008806">
    <property type="entry name" value="RNA_pol_III_Rpc82_C"/>
</dbReference>
<dbReference type="Pfam" id="PF08221">
    <property type="entry name" value="HTH_9"/>
    <property type="match status" value="1"/>
</dbReference>
<protein>
    <recommendedName>
        <fullName evidence="3 7">DNA-directed RNA polymerase III subunit RPC3</fullName>
        <shortName evidence="7">RNA polymerase III subunit C3</shortName>
    </recommendedName>
</protein>
<gene>
    <name evidence="10" type="ORF">FSB_LOCUS28210</name>
</gene>
<proteinExistence type="inferred from homology"/>
<evidence type="ECO:0000256" key="7">
    <source>
        <dbReference type="RuleBase" id="RU367076"/>
    </source>
</evidence>
<dbReference type="FunFam" id="1.10.10.10:FF:000218">
    <property type="entry name" value="DNA-directed RNA polymerase III subunit RPC3"/>
    <property type="match status" value="1"/>
</dbReference>
<dbReference type="PANTHER" id="PTHR12949:SF0">
    <property type="entry name" value="DNA-DIRECTED RNA POLYMERASE III SUBUNIT RPC3"/>
    <property type="match status" value="1"/>
</dbReference>
<comment type="subcellular location">
    <subcellularLocation>
        <location evidence="1 7">Nucleus</location>
    </subcellularLocation>
</comment>
<keyword evidence="6 7" id="KW-0539">Nucleus</keyword>
<evidence type="ECO:0000256" key="3">
    <source>
        <dbReference type="ARBA" id="ARBA00016689"/>
    </source>
</evidence>
<evidence type="ECO:0000256" key="1">
    <source>
        <dbReference type="ARBA" id="ARBA00004123"/>
    </source>
</evidence>
<comment type="function">
    <text evidence="7">DNA-dependent RNA polymerase catalyzes the transcription of DNA into RNA using the four ribonucleoside triphosphates as substrates. Specific core component of RNA polymerase III which synthesizes small RNAs, such as 5S rRNA and tRNAs.</text>
</comment>
<accession>A0A2N9GLI8</accession>
<evidence type="ECO:0000256" key="6">
    <source>
        <dbReference type="ARBA" id="ARBA00023242"/>
    </source>
</evidence>
<name>A0A2N9GLI8_FAGSY</name>
<evidence type="ECO:0000313" key="10">
    <source>
        <dbReference type="EMBL" id="SPD00328.1"/>
    </source>
</evidence>
<feature type="domain" description="RNA polymerase III Rpc82 C -terminal" evidence="8">
    <location>
        <begin position="197"/>
        <end position="354"/>
    </location>
</feature>
<dbReference type="InterPro" id="IPR036388">
    <property type="entry name" value="WH-like_DNA-bd_sf"/>
</dbReference>
<dbReference type="GO" id="GO:0003697">
    <property type="term" value="F:single-stranded DNA binding"/>
    <property type="evidence" value="ECO:0007669"/>
    <property type="project" value="UniProtKB-UniRule"/>
</dbReference>
<evidence type="ECO:0000256" key="5">
    <source>
        <dbReference type="ARBA" id="ARBA00023163"/>
    </source>
</evidence>
<dbReference type="InterPro" id="IPR039748">
    <property type="entry name" value="RPC3"/>
</dbReference>
<evidence type="ECO:0000259" key="8">
    <source>
        <dbReference type="Pfam" id="PF05645"/>
    </source>
</evidence>
<keyword evidence="4 7" id="KW-0240">DNA-directed RNA polymerase</keyword>
<dbReference type="GO" id="GO:0005666">
    <property type="term" value="C:RNA polymerase III complex"/>
    <property type="evidence" value="ECO:0007669"/>
    <property type="project" value="UniProtKB-UniRule"/>
</dbReference>
<dbReference type="PANTHER" id="PTHR12949">
    <property type="entry name" value="RNA POLYMERASE III DNA DIRECTED -RELATED"/>
    <property type="match status" value="1"/>
</dbReference>
<dbReference type="Gene3D" id="1.10.10.10">
    <property type="entry name" value="Winged helix-like DNA-binding domain superfamily/Winged helix DNA-binding domain"/>
    <property type="match status" value="3"/>
</dbReference>
<comment type="similarity">
    <text evidence="2 7">Belongs to the eukaryotic RPC3/POLR3C RNA polymerase subunit family.</text>
</comment>
<dbReference type="GO" id="GO:0006351">
    <property type="term" value="P:DNA-templated transcription"/>
    <property type="evidence" value="ECO:0007669"/>
    <property type="project" value="InterPro"/>
</dbReference>
<evidence type="ECO:0000259" key="9">
    <source>
        <dbReference type="Pfam" id="PF08221"/>
    </source>
</evidence>
<feature type="domain" description="RNA polymerase III subunit RPC82-related helix-turn-helix" evidence="9">
    <location>
        <begin position="8"/>
        <end position="67"/>
    </location>
</feature>
<reference evidence="10" key="1">
    <citation type="submission" date="2018-02" db="EMBL/GenBank/DDBJ databases">
        <authorList>
            <person name="Cohen D.B."/>
            <person name="Kent A.D."/>
        </authorList>
    </citation>
    <scope>NUCLEOTIDE SEQUENCE</scope>
</reference>
<comment type="subunit">
    <text evidence="7">Component of the RNA polymerase III (Pol III) complex consisting of 17 subunits.</text>
</comment>
<evidence type="ECO:0000256" key="4">
    <source>
        <dbReference type="ARBA" id="ARBA00022478"/>
    </source>
</evidence>
<organism evidence="10">
    <name type="scientific">Fagus sylvatica</name>
    <name type="common">Beechnut</name>
    <dbReference type="NCBI Taxonomy" id="28930"/>
    <lineage>
        <taxon>Eukaryota</taxon>
        <taxon>Viridiplantae</taxon>
        <taxon>Streptophyta</taxon>
        <taxon>Embryophyta</taxon>
        <taxon>Tracheophyta</taxon>
        <taxon>Spermatophyta</taxon>
        <taxon>Magnoliopsida</taxon>
        <taxon>eudicotyledons</taxon>
        <taxon>Gunneridae</taxon>
        <taxon>Pentapetalae</taxon>
        <taxon>rosids</taxon>
        <taxon>fabids</taxon>
        <taxon>Fagales</taxon>
        <taxon>Fagaceae</taxon>
        <taxon>Fagus</taxon>
    </lineage>
</organism>
<dbReference type="AlphaFoldDB" id="A0A2N9GLI8"/>